<dbReference type="EMBL" id="MU006414">
    <property type="protein sequence ID" value="KAF2844127.1"/>
    <property type="molecule type" value="Genomic_DNA"/>
</dbReference>
<protein>
    <submittedName>
        <fullName evidence="1">Uncharacterized protein</fullName>
    </submittedName>
</protein>
<evidence type="ECO:0000313" key="1">
    <source>
        <dbReference type="EMBL" id="KAF2844127.1"/>
    </source>
</evidence>
<keyword evidence="2" id="KW-1185">Reference proteome</keyword>
<dbReference type="Proteomes" id="UP000799423">
    <property type="component" value="Unassembled WGS sequence"/>
</dbReference>
<accession>A0A6A7AP84</accession>
<gene>
    <name evidence="1" type="ORF">T440DRAFT_473644</name>
</gene>
<proteinExistence type="predicted"/>
<sequence length="79" mass="8371">MIFEECLGSVVASCVVVLWLDGCRCIGGRVMLSSLLADFAVCASQGRNSSSTGAKTTRGDARWPVETVAATGKRFLMLL</sequence>
<organism evidence="1 2">
    <name type="scientific">Plenodomus tracheiphilus IPT5</name>
    <dbReference type="NCBI Taxonomy" id="1408161"/>
    <lineage>
        <taxon>Eukaryota</taxon>
        <taxon>Fungi</taxon>
        <taxon>Dikarya</taxon>
        <taxon>Ascomycota</taxon>
        <taxon>Pezizomycotina</taxon>
        <taxon>Dothideomycetes</taxon>
        <taxon>Pleosporomycetidae</taxon>
        <taxon>Pleosporales</taxon>
        <taxon>Pleosporineae</taxon>
        <taxon>Leptosphaeriaceae</taxon>
        <taxon>Plenodomus</taxon>
    </lineage>
</organism>
<evidence type="ECO:0000313" key="2">
    <source>
        <dbReference type="Proteomes" id="UP000799423"/>
    </source>
</evidence>
<dbReference type="AlphaFoldDB" id="A0A6A7AP84"/>
<reference evidence="1" key="1">
    <citation type="submission" date="2020-01" db="EMBL/GenBank/DDBJ databases">
        <authorList>
            <consortium name="DOE Joint Genome Institute"/>
            <person name="Haridas S."/>
            <person name="Albert R."/>
            <person name="Binder M."/>
            <person name="Bloem J."/>
            <person name="Labutti K."/>
            <person name="Salamov A."/>
            <person name="Andreopoulos B."/>
            <person name="Baker S.E."/>
            <person name="Barry K."/>
            <person name="Bills G."/>
            <person name="Bluhm B.H."/>
            <person name="Cannon C."/>
            <person name="Castanera R."/>
            <person name="Culley D.E."/>
            <person name="Daum C."/>
            <person name="Ezra D."/>
            <person name="Gonzalez J.B."/>
            <person name="Henrissat B."/>
            <person name="Kuo A."/>
            <person name="Liang C."/>
            <person name="Lipzen A."/>
            <person name="Lutzoni F."/>
            <person name="Magnuson J."/>
            <person name="Mondo S."/>
            <person name="Nolan M."/>
            <person name="Ohm R."/>
            <person name="Pangilinan J."/>
            <person name="Park H.-J."/>
            <person name="Ramirez L."/>
            <person name="Alfaro M."/>
            <person name="Sun H."/>
            <person name="Tritt A."/>
            <person name="Yoshinaga Y."/>
            <person name="Zwiers L.-H."/>
            <person name="Turgeon B.G."/>
            <person name="Goodwin S.B."/>
            <person name="Spatafora J.W."/>
            <person name="Crous P.W."/>
            <person name="Grigoriev I.V."/>
        </authorList>
    </citation>
    <scope>NUCLEOTIDE SEQUENCE</scope>
    <source>
        <strain evidence="1">IPT5</strain>
    </source>
</reference>
<name>A0A6A7AP84_9PLEO</name>